<dbReference type="PANTHER" id="PTHR37610">
    <property type="entry name" value="CCHC-TYPE DOMAIN-CONTAINING PROTEIN"/>
    <property type="match status" value="1"/>
</dbReference>
<sequence>MAKKIDHDHPLYLTSSDLVGMENYTLWSRAMQLNLPTKNKLGCNAMVISWIMINVSKELVSGILFLSSAALVWSDLQERFDKDLWDEFDSIVPLSSCECTRSKDYIDSMIRQKLLQFLMELNDNYSQAHNQILMMNPPLSVNQCYAMIVQDETQRALGGEIHGGSEDNDYTALLISRHGGSRFGGSKEVEDMEIFRSSKEEVILIATIVI</sequence>
<protein>
    <recommendedName>
        <fullName evidence="3">Retrotransposon Copia-like N-terminal domain-containing protein</fullName>
    </recommendedName>
</protein>
<dbReference type="AlphaFoldDB" id="A0AAV9L9Q5"/>
<comment type="caution">
    <text evidence="1">The sequence shown here is derived from an EMBL/GenBank/DDBJ whole genome shotgun (WGS) entry which is preliminary data.</text>
</comment>
<evidence type="ECO:0000313" key="1">
    <source>
        <dbReference type="EMBL" id="KAK4722364.1"/>
    </source>
</evidence>
<gene>
    <name evidence="1" type="ORF">R3W88_012597</name>
</gene>
<dbReference type="PANTHER" id="PTHR37610:SF86">
    <property type="entry name" value="RETROTRANSPOSON COPIA-LIKE N-TERMINAL DOMAIN-CONTAINING PROTEIN"/>
    <property type="match status" value="1"/>
</dbReference>
<evidence type="ECO:0008006" key="3">
    <source>
        <dbReference type="Google" id="ProtNLM"/>
    </source>
</evidence>
<organism evidence="1 2">
    <name type="scientific">Solanum pinnatisectum</name>
    <name type="common">tansyleaf nightshade</name>
    <dbReference type="NCBI Taxonomy" id="50273"/>
    <lineage>
        <taxon>Eukaryota</taxon>
        <taxon>Viridiplantae</taxon>
        <taxon>Streptophyta</taxon>
        <taxon>Embryophyta</taxon>
        <taxon>Tracheophyta</taxon>
        <taxon>Spermatophyta</taxon>
        <taxon>Magnoliopsida</taxon>
        <taxon>eudicotyledons</taxon>
        <taxon>Gunneridae</taxon>
        <taxon>Pentapetalae</taxon>
        <taxon>asterids</taxon>
        <taxon>lamiids</taxon>
        <taxon>Solanales</taxon>
        <taxon>Solanaceae</taxon>
        <taxon>Solanoideae</taxon>
        <taxon>Solaneae</taxon>
        <taxon>Solanum</taxon>
    </lineage>
</organism>
<dbReference type="Proteomes" id="UP001311915">
    <property type="component" value="Unassembled WGS sequence"/>
</dbReference>
<accession>A0AAV9L9Q5</accession>
<reference evidence="1 2" key="1">
    <citation type="submission" date="2023-10" db="EMBL/GenBank/DDBJ databases">
        <title>Genome-Wide Identification Analysis in wild type Solanum Pinnatisectum Reveals Some Genes Defensing Phytophthora Infestans.</title>
        <authorList>
            <person name="Sun C."/>
        </authorList>
    </citation>
    <scope>NUCLEOTIDE SEQUENCE [LARGE SCALE GENOMIC DNA]</scope>
    <source>
        <strain evidence="1">LQN</strain>
        <tissue evidence="1">Leaf</tissue>
    </source>
</reference>
<proteinExistence type="predicted"/>
<evidence type="ECO:0000313" key="2">
    <source>
        <dbReference type="Proteomes" id="UP001311915"/>
    </source>
</evidence>
<dbReference type="EMBL" id="JAWPEI010000007">
    <property type="protein sequence ID" value="KAK4722364.1"/>
    <property type="molecule type" value="Genomic_DNA"/>
</dbReference>
<name>A0AAV9L9Q5_9SOLN</name>
<keyword evidence="2" id="KW-1185">Reference proteome</keyword>